<organism evidence="1 2">
    <name type="scientific">Paraburkholderia haematera</name>
    <dbReference type="NCBI Taxonomy" id="2793077"/>
    <lineage>
        <taxon>Bacteria</taxon>
        <taxon>Pseudomonadati</taxon>
        <taxon>Pseudomonadota</taxon>
        <taxon>Betaproteobacteria</taxon>
        <taxon>Burkholderiales</taxon>
        <taxon>Burkholderiaceae</taxon>
        <taxon>Paraburkholderia</taxon>
    </lineage>
</organism>
<accession>A0ABM8ST14</accession>
<reference evidence="1 2" key="1">
    <citation type="submission" date="2021-02" db="EMBL/GenBank/DDBJ databases">
        <authorList>
            <person name="Vanwijnsberghe S."/>
        </authorList>
    </citation>
    <scope>NUCLEOTIDE SEQUENCE [LARGE SCALE GENOMIC DNA]</scope>
    <source>
        <strain evidence="1 2">LMG 31837</strain>
    </source>
</reference>
<comment type="caution">
    <text evidence="1">The sequence shown here is derived from an EMBL/GenBank/DDBJ whole genome shotgun (WGS) entry which is preliminary data.</text>
</comment>
<protein>
    <submittedName>
        <fullName evidence="1">Uncharacterized protein</fullName>
    </submittedName>
</protein>
<dbReference type="Proteomes" id="UP000672526">
    <property type="component" value="Unassembled WGS sequence"/>
</dbReference>
<name>A0ABM8ST14_9BURK</name>
<dbReference type="EMBL" id="CAJNBK010000037">
    <property type="protein sequence ID" value="CAE6830980.1"/>
    <property type="molecule type" value="Genomic_DNA"/>
</dbReference>
<gene>
    <name evidence="1" type="ORF">R69888_06559</name>
</gene>
<sequence>MEIRVTWLIPVRMAHGYIQLQTWDARMASCVADGNFYGIAGALPMRYRLMRLMGIVRCSISFS</sequence>
<evidence type="ECO:0000313" key="2">
    <source>
        <dbReference type="Proteomes" id="UP000672526"/>
    </source>
</evidence>
<keyword evidence="2" id="KW-1185">Reference proteome</keyword>
<evidence type="ECO:0000313" key="1">
    <source>
        <dbReference type="EMBL" id="CAE6830980.1"/>
    </source>
</evidence>
<proteinExistence type="predicted"/>